<dbReference type="InterPro" id="IPR050186">
    <property type="entry name" value="TPT_transporter"/>
</dbReference>
<evidence type="ECO:0000313" key="7">
    <source>
        <dbReference type="EMBL" id="ABO95858.1"/>
    </source>
</evidence>
<dbReference type="GO" id="GO:0016020">
    <property type="term" value="C:membrane"/>
    <property type="evidence" value="ECO:0007669"/>
    <property type="project" value="UniProtKB-SubCell"/>
</dbReference>
<keyword evidence="8" id="KW-1185">Reference proteome</keyword>
<feature type="transmembrane region" description="Helical" evidence="5">
    <location>
        <begin position="163"/>
        <end position="184"/>
    </location>
</feature>
<evidence type="ECO:0000256" key="3">
    <source>
        <dbReference type="ARBA" id="ARBA00022989"/>
    </source>
</evidence>
<protein>
    <submittedName>
        <fullName evidence="7">DMT family transporter: phosphate/phosphoenolpyruvate</fullName>
    </submittedName>
</protein>
<feature type="transmembrane region" description="Helical" evidence="5">
    <location>
        <begin position="107"/>
        <end position="133"/>
    </location>
</feature>
<name>A4RWE7_OSTLU</name>
<dbReference type="eggNOG" id="KOG1443">
    <property type="taxonomic scope" value="Eukaryota"/>
</dbReference>
<organism evidence="7 8">
    <name type="scientific">Ostreococcus lucimarinus (strain CCE9901)</name>
    <dbReference type="NCBI Taxonomy" id="436017"/>
    <lineage>
        <taxon>Eukaryota</taxon>
        <taxon>Viridiplantae</taxon>
        <taxon>Chlorophyta</taxon>
        <taxon>Mamiellophyceae</taxon>
        <taxon>Mamiellales</taxon>
        <taxon>Bathycoccaceae</taxon>
        <taxon>Ostreococcus</taxon>
    </lineage>
</organism>
<feature type="transmembrane region" description="Helical" evidence="5">
    <location>
        <begin position="140"/>
        <end position="157"/>
    </location>
</feature>
<feature type="transmembrane region" description="Helical" evidence="5">
    <location>
        <begin position="213"/>
        <end position="233"/>
    </location>
</feature>
<feature type="transmembrane region" description="Helical" evidence="5">
    <location>
        <begin position="285"/>
        <end position="305"/>
    </location>
</feature>
<keyword evidence="2 5" id="KW-0812">Transmembrane</keyword>
<keyword evidence="7" id="KW-0670">Pyruvate</keyword>
<dbReference type="EMBL" id="CP000584">
    <property type="protein sequence ID" value="ABO95858.1"/>
    <property type="molecule type" value="Genomic_DNA"/>
</dbReference>
<dbReference type="HOGENOM" id="CLU_022332_1_2_1"/>
<dbReference type="Gramene" id="ABO95858">
    <property type="protein sequence ID" value="ABO95858"/>
    <property type="gene ID" value="OSTLU_87077"/>
</dbReference>
<evidence type="ECO:0000256" key="2">
    <source>
        <dbReference type="ARBA" id="ARBA00022692"/>
    </source>
</evidence>
<feature type="transmembrane region" description="Helical" evidence="5">
    <location>
        <begin position="253"/>
        <end position="273"/>
    </location>
</feature>
<feature type="domain" description="Sugar phosphate transporter" evidence="6">
    <location>
        <begin position="10"/>
        <end position="328"/>
    </location>
</feature>
<evidence type="ECO:0000256" key="1">
    <source>
        <dbReference type="ARBA" id="ARBA00004141"/>
    </source>
</evidence>
<dbReference type="OrthoDB" id="18894at2759"/>
<dbReference type="AlphaFoldDB" id="A4RWE7"/>
<keyword evidence="3 5" id="KW-1133">Transmembrane helix</keyword>
<proteinExistence type="predicted"/>
<accession>A4RWE7</accession>
<dbReference type="OMA" id="DIENETC"/>
<gene>
    <name evidence="7" type="ORF">OSTLU_87077</name>
</gene>
<reference evidence="7 8" key="1">
    <citation type="journal article" date="2007" name="Proc. Natl. Acad. Sci. U.S.A.">
        <title>The tiny eukaryote Ostreococcus provides genomic insights into the paradox of plankton speciation.</title>
        <authorList>
            <person name="Palenik B."/>
            <person name="Grimwood J."/>
            <person name="Aerts A."/>
            <person name="Rouze P."/>
            <person name="Salamov A."/>
            <person name="Putnam N."/>
            <person name="Dupont C."/>
            <person name="Jorgensen R."/>
            <person name="Derelle E."/>
            <person name="Rombauts S."/>
            <person name="Zhou K."/>
            <person name="Otillar R."/>
            <person name="Merchant S.S."/>
            <person name="Podell S."/>
            <person name="Gaasterland T."/>
            <person name="Napoli C."/>
            <person name="Gendler K."/>
            <person name="Manuell A."/>
            <person name="Tai V."/>
            <person name="Vallon O."/>
            <person name="Piganeau G."/>
            <person name="Jancek S."/>
            <person name="Heijde M."/>
            <person name="Jabbari K."/>
            <person name="Bowler C."/>
            <person name="Lohr M."/>
            <person name="Robbens S."/>
            <person name="Werner G."/>
            <person name="Dubchak I."/>
            <person name="Pazour G.J."/>
            <person name="Ren Q."/>
            <person name="Paulsen I."/>
            <person name="Delwiche C."/>
            <person name="Schmutz J."/>
            <person name="Rokhsar D."/>
            <person name="Van de Peer Y."/>
            <person name="Moreau H."/>
            <person name="Grigoriev I.V."/>
        </authorList>
    </citation>
    <scope>NUCLEOTIDE SEQUENCE [LARGE SCALE GENOMIC DNA]</scope>
    <source>
        <strain evidence="7 8">CCE9901</strain>
    </source>
</reference>
<dbReference type="Pfam" id="PF03151">
    <property type="entry name" value="TPT"/>
    <property type="match status" value="1"/>
</dbReference>
<dbReference type="PANTHER" id="PTHR11132">
    <property type="entry name" value="SOLUTE CARRIER FAMILY 35"/>
    <property type="match status" value="1"/>
</dbReference>
<evidence type="ECO:0000256" key="4">
    <source>
        <dbReference type="ARBA" id="ARBA00023136"/>
    </source>
</evidence>
<feature type="transmembrane region" description="Helical" evidence="5">
    <location>
        <begin position="311"/>
        <end position="328"/>
    </location>
</feature>
<evidence type="ECO:0000313" key="8">
    <source>
        <dbReference type="Proteomes" id="UP000001568"/>
    </source>
</evidence>
<evidence type="ECO:0000259" key="6">
    <source>
        <dbReference type="Pfam" id="PF03151"/>
    </source>
</evidence>
<dbReference type="Proteomes" id="UP000001568">
    <property type="component" value="Chromosome 4"/>
</dbReference>
<comment type="subcellular location">
    <subcellularLocation>
        <location evidence="1">Membrane</location>
        <topology evidence="1">Multi-pass membrane protein</topology>
    </subcellularLocation>
</comment>
<sequence length="375" mass="41480">MRDVRARGLKCSLLVLVWFSTGTGLALFNKQILGVERGGFPCPIFLTSMQFAMQYAMARACLGAGVLEDAEKARGKREEVPSEVYWRNLAPVGAAMALDIALSNLSLAFITVSVYTVAKTSTIVFTLGLAFLFRFERPTWFLGGVVTLVVVGQVMSVEGDAQFDVFGFIMCLIAALMSALRWIFSQRVMHRDRDEPGDHAKGIKDSHHVSHPVVFVSLIYPIMFVIVFTFSSLKERWWFAIPHSKWLASPIDVFVDLVVFACGASMAFCLTLAEFELLNETSAMSMMFIGVLKDIINIVCGMLLFGDKFGSANVVGLGLCMVGVVGYNKYKWEQLKLKALTSQRRGDDSDAVPLVEITSISSTSPRRRLDDFTIA</sequence>
<dbReference type="InterPro" id="IPR004853">
    <property type="entry name" value="Sugar_P_trans_dom"/>
</dbReference>
<keyword evidence="4 5" id="KW-0472">Membrane</keyword>
<dbReference type="RefSeq" id="XP_001417565.1">
    <property type="nucleotide sequence ID" value="XM_001417528.1"/>
</dbReference>
<dbReference type="GeneID" id="5001233"/>
<evidence type="ECO:0000256" key="5">
    <source>
        <dbReference type="SAM" id="Phobius"/>
    </source>
</evidence>
<dbReference type="KEGG" id="olu:OSTLU_87077"/>